<evidence type="ECO:0000313" key="6">
    <source>
        <dbReference type="Proteomes" id="UP000663852"/>
    </source>
</evidence>
<gene>
    <name evidence="5" type="ORF">EDS130_LOCUS24958</name>
</gene>
<evidence type="ECO:0000313" key="5">
    <source>
        <dbReference type="EMBL" id="CAF1193657.1"/>
    </source>
</evidence>
<evidence type="ECO:0000256" key="3">
    <source>
        <dbReference type="PIRSR" id="PIRSR617939-1"/>
    </source>
</evidence>
<dbReference type="CDD" id="cd06661">
    <property type="entry name" value="GGCT_like"/>
    <property type="match status" value="1"/>
</dbReference>
<sequence length="351" mass="40314">MTYSQNEILCTATKKRGSVLYSTDQNFKLSLDIVRSKLIPLDQSSIDAILTYDNSQQPTIVLPDGRTFFWYLAIGSMNNPISLYLRNLTPILSYPARCLNHRVVFRGPGGMADLEPCHEAEFDGVVHLLSEEQMDRLDKMEMSYQRIIVPIIDYQNQTHAVYAYQMTLTNVPDNLPSERYLDIIVKGCEHYGVRSEYINRLRQEQPVVPRKEPHMYQSITDVPSDVFYTLDELAKHNGADPKYPLRICINGKILEHIGLPPSDDPDYETQKRFHAIIQSRFVGREADFEIAKGLYEPLHKLPLSEEDLSDEHRAMLEDNCLSMLSRSGQSNIYWKPVGRLHRSNNNTNSSS</sequence>
<evidence type="ECO:0000256" key="1">
    <source>
        <dbReference type="ARBA" id="ARBA00012346"/>
    </source>
</evidence>
<dbReference type="OrthoDB" id="2924818at2759"/>
<dbReference type="InterPro" id="IPR017939">
    <property type="entry name" value="G-Glutamylcylcotransferase"/>
</dbReference>
<organism evidence="5 6">
    <name type="scientific">Adineta ricciae</name>
    <name type="common">Rotifer</name>
    <dbReference type="NCBI Taxonomy" id="249248"/>
    <lineage>
        <taxon>Eukaryota</taxon>
        <taxon>Metazoa</taxon>
        <taxon>Spiralia</taxon>
        <taxon>Gnathifera</taxon>
        <taxon>Rotifera</taxon>
        <taxon>Eurotatoria</taxon>
        <taxon>Bdelloidea</taxon>
        <taxon>Adinetida</taxon>
        <taxon>Adinetidae</taxon>
        <taxon>Adineta</taxon>
    </lineage>
</organism>
<evidence type="ECO:0000256" key="2">
    <source>
        <dbReference type="ARBA" id="ARBA00023239"/>
    </source>
</evidence>
<dbReference type="SUPFAM" id="SSF110857">
    <property type="entry name" value="Gamma-glutamyl cyclotransferase-like"/>
    <property type="match status" value="1"/>
</dbReference>
<dbReference type="Pfam" id="PF13772">
    <property type="entry name" value="AIG2_2"/>
    <property type="match status" value="1"/>
</dbReference>
<comment type="caution">
    <text evidence="5">The sequence shown here is derived from an EMBL/GenBank/DDBJ whole genome shotgun (WGS) entry which is preliminary data.</text>
</comment>
<dbReference type="InterPro" id="IPR013024">
    <property type="entry name" value="GGCT-like"/>
</dbReference>
<dbReference type="InterPro" id="IPR036568">
    <property type="entry name" value="GGCT-like_sf"/>
</dbReference>
<proteinExistence type="predicted"/>
<dbReference type="GO" id="GO:0003839">
    <property type="term" value="F:gamma-glutamylcyclotransferase activity"/>
    <property type="evidence" value="ECO:0007669"/>
    <property type="project" value="UniProtKB-EC"/>
</dbReference>
<dbReference type="PANTHER" id="PTHR12935:SF0">
    <property type="entry name" value="GAMMA-GLUTAMYLCYCLOTRANSFERASE"/>
    <property type="match status" value="1"/>
</dbReference>
<accession>A0A814VXA1</accession>
<reference evidence="5" key="1">
    <citation type="submission" date="2021-02" db="EMBL/GenBank/DDBJ databases">
        <authorList>
            <person name="Nowell W R."/>
        </authorList>
    </citation>
    <scope>NUCLEOTIDE SEQUENCE</scope>
</reference>
<feature type="active site" description="Proton acceptor" evidence="3">
    <location>
        <position position="141"/>
    </location>
</feature>
<keyword evidence="2" id="KW-0456">Lyase</keyword>
<dbReference type="Gene3D" id="3.10.490.10">
    <property type="entry name" value="Gamma-glutamyl cyclotransferase-like"/>
    <property type="match status" value="1"/>
</dbReference>
<dbReference type="AlphaFoldDB" id="A0A814VXA1"/>
<protein>
    <recommendedName>
        <fullName evidence="1">gamma-glutamylcyclotransferase</fullName>
        <ecNumber evidence="1">4.3.2.9</ecNumber>
    </recommendedName>
</protein>
<dbReference type="EMBL" id="CAJNOJ010000144">
    <property type="protein sequence ID" value="CAF1193657.1"/>
    <property type="molecule type" value="Genomic_DNA"/>
</dbReference>
<feature type="binding site" evidence="4">
    <location>
        <position position="180"/>
    </location>
    <ligand>
        <name>substrate</name>
    </ligand>
</feature>
<dbReference type="EC" id="4.3.2.9" evidence="1"/>
<name>A0A814VXA1_ADIRI</name>
<dbReference type="PANTHER" id="PTHR12935">
    <property type="entry name" value="GAMMA-GLUTAMYLCYCLOTRANSFERASE"/>
    <property type="match status" value="1"/>
</dbReference>
<evidence type="ECO:0000256" key="4">
    <source>
        <dbReference type="PIRSR" id="PIRSR617939-2"/>
    </source>
</evidence>
<dbReference type="Proteomes" id="UP000663852">
    <property type="component" value="Unassembled WGS sequence"/>
</dbReference>